<dbReference type="AlphaFoldDB" id="A6HLK7"/>
<dbReference type="EMBL" id="CH473948">
    <property type="protein sequence ID" value="EDM06912.1"/>
    <property type="molecule type" value="Genomic_DNA"/>
</dbReference>
<reference evidence="1 2" key="1">
    <citation type="submission" date="2005-07" db="EMBL/GenBank/DDBJ databases">
        <authorList>
            <person name="Mural R.J."/>
            <person name="Li P.W."/>
            <person name="Adams M.D."/>
            <person name="Amanatides P.G."/>
            <person name="Baden-Tillson H."/>
            <person name="Barnstead M."/>
            <person name="Chin S.H."/>
            <person name="Dew I."/>
            <person name="Evans C.A."/>
            <person name="Ferriera S."/>
            <person name="Flanigan M."/>
            <person name="Fosler C."/>
            <person name="Glodek A."/>
            <person name="Gu Z."/>
            <person name="Holt R.A."/>
            <person name="Jennings D."/>
            <person name="Kraft C.L."/>
            <person name="Lu F."/>
            <person name="Nguyen T."/>
            <person name="Nusskern D.R."/>
            <person name="Pfannkoch C.M."/>
            <person name="Sitter C."/>
            <person name="Sutton G.G."/>
            <person name="Venter J.C."/>
            <person name="Wang Z."/>
            <person name="Woodage T."/>
            <person name="Zheng X.H."/>
            <person name="Zhong F."/>
        </authorList>
    </citation>
    <scope>NUCLEOTIDE SEQUENCE [LARGE SCALE GENOMIC DNA]</scope>
    <source>
        <strain>BN</strain>
        <strain evidence="2">Sprague-Dawley</strain>
    </source>
</reference>
<evidence type="ECO:0000313" key="2">
    <source>
        <dbReference type="Proteomes" id="UP000234681"/>
    </source>
</evidence>
<protein>
    <submittedName>
        <fullName evidence="1">RCG35294</fullName>
    </submittedName>
</protein>
<accession>A6HLK7</accession>
<gene>
    <name evidence="1" type="ORF">rCG_35294</name>
</gene>
<sequence length="38" mass="4455">MKDARSFTLYSWPRRKLRRLSGGNMKSLTVKPGRKTQC</sequence>
<organism evidence="1 2">
    <name type="scientific">Rattus norvegicus</name>
    <name type="common">Rat</name>
    <dbReference type="NCBI Taxonomy" id="10116"/>
    <lineage>
        <taxon>Eukaryota</taxon>
        <taxon>Metazoa</taxon>
        <taxon>Chordata</taxon>
        <taxon>Craniata</taxon>
        <taxon>Vertebrata</taxon>
        <taxon>Euteleostomi</taxon>
        <taxon>Mammalia</taxon>
        <taxon>Eutheria</taxon>
        <taxon>Euarchontoglires</taxon>
        <taxon>Glires</taxon>
        <taxon>Rodentia</taxon>
        <taxon>Myomorpha</taxon>
        <taxon>Muroidea</taxon>
        <taxon>Muridae</taxon>
        <taxon>Murinae</taxon>
        <taxon>Rattus</taxon>
    </lineage>
</organism>
<proteinExistence type="predicted"/>
<evidence type="ECO:0000313" key="1">
    <source>
        <dbReference type="EMBL" id="EDM06912.1"/>
    </source>
</evidence>
<name>A6HLK7_RAT</name>
<dbReference type="Proteomes" id="UP000234681">
    <property type="component" value="Chromosome 10"/>
</dbReference>